<feature type="transmembrane region" description="Helical" evidence="6">
    <location>
        <begin position="169"/>
        <end position="189"/>
    </location>
</feature>
<evidence type="ECO:0000256" key="6">
    <source>
        <dbReference type="RuleBase" id="RU363108"/>
    </source>
</evidence>
<evidence type="ECO:0000256" key="2">
    <source>
        <dbReference type="ARBA" id="ARBA00022475"/>
    </source>
</evidence>
<feature type="transmembrane region" description="Helical" evidence="6">
    <location>
        <begin position="86"/>
        <end position="106"/>
    </location>
</feature>
<comment type="caution">
    <text evidence="7">The sequence shown here is derived from an EMBL/GenBank/DDBJ whole genome shotgun (WGS) entry which is preliminary data.</text>
</comment>
<keyword evidence="3 6" id="KW-0812">Transmembrane</keyword>
<dbReference type="EMBL" id="JAAOIC020000067">
    <property type="protein sequence ID" value="KAG8034389.1"/>
    <property type="molecule type" value="Genomic_DNA"/>
</dbReference>
<sequence length="384" mass="44185">MLFVGNEIKGTLKPTYQAGKLLITKMSNNSENSRFYAYLLFAEHIISKLIGLSPWTMDTAKIFRKNLFCNQLDTFTYKLSVIGSNYNILLAVFYVLCDVFVINNNLNKQINVPTSTKFEFVSILCISVIPLIYVIRQKLLISVKNQIKDVDNELMSCAGYTLVKNNTNYWIFIINNVLIYCWIIFMLLFRSSWVLRVAPILPTVFGSVLIVQYAMTINMIEKRFKSINLTLLKLKSSMRRPILNDISSIKYAYIELCDMCEKTADFYGIPTLIVIILYSIRNIGNCYEMILVFLSESEMSKTIFCSGIFAVQTCFLLTILTTSVTKLLKQSEKTTRIINQLLDRFTINQAITEKLSKFSNDLWHMKVEFTLCDIIPLNCSLLAM</sequence>
<reference evidence="7" key="2">
    <citation type="submission" date="2021-04" db="EMBL/GenBank/DDBJ databases">
        <title>Genome-wide patterns of bracovirus chromosomal integration into multiple host tissues during parasitism.</title>
        <authorList>
            <person name="Chebbi M.A.C."/>
        </authorList>
    </citation>
    <scope>NUCLEOTIDE SEQUENCE</scope>
    <source>
        <tissue evidence="7">Whole body</tissue>
    </source>
</reference>
<dbReference type="GO" id="GO:0005886">
    <property type="term" value="C:plasma membrane"/>
    <property type="evidence" value="ECO:0007669"/>
    <property type="project" value="UniProtKB-SubCell"/>
</dbReference>
<keyword evidence="8" id="KW-1185">Reference proteome</keyword>
<evidence type="ECO:0000256" key="4">
    <source>
        <dbReference type="ARBA" id="ARBA00022989"/>
    </source>
</evidence>
<evidence type="ECO:0000313" key="7">
    <source>
        <dbReference type="EMBL" id="KAG8034389.1"/>
    </source>
</evidence>
<keyword evidence="2 6" id="KW-1003">Cell membrane</keyword>
<comment type="similarity">
    <text evidence="6">Belongs to the insect chemoreceptor superfamily. Gustatory receptor (GR) family.</text>
</comment>
<gene>
    <name evidence="7" type="ORF">G9C98_007465</name>
</gene>
<keyword evidence="6" id="KW-0675">Receptor</keyword>
<dbReference type="GO" id="GO:0050909">
    <property type="term" value="P:sensory perception of taste"/>
    <property type="evidence" value="ECO:0007669"/>
    <property type="project" value="InterPro"/>
</dbReference>
<organism evidence="7 8">
    <name type="scientific">Cotesia typhae</name>
    <dbReference type="NCBI Taxonomy" id="2053667"/>
    <lineage>
        <taxon>Eukaryota</taxon>
        <taxon>Metazoa</taxon>
        <taxon>Ecdysozoa</taxon>
        <taxon>Arthropoda</taxon>
        <taxon>Hexapoda</taxon>
        <taxon>Insecta</taxon>
        <taxon>Pterygota</taxon>
        <taxon>Neoptera</taxon>
        <taxon>Endopterygota</taxon>
        <taxon>Hymenoptera</taxon>
        <taxon>Apocrita</taxon>
        <taxon>Ichneumonoidea</taxon>
        <taxon>Braconidae</taxon>
        <taxon>Microgastrinae</taxon>
        <taxon>Cotesia</taxon>
    </lineage>
</organism>
<feature type="transmembrane region" description="Helical" evidence="6">
    <location>
        <begin position="195"/>
        <end position="215"/>
    </location>
</feature>
<evidence type="ECO:0000313" key="8">
    <source>
        <dbReference type="Proteomes" id="UP000729913"/>
    </source>
</evidence>
<feature type="transmembrane region" description="Helical" evidence="6">
    <location>
        <begin position="303"/>
        <end position="328"/>
    </location>
</feature>
<feature type="transmembrane region" description="Helical" evidence="6">
    <location>
        <begin position="266"/>
        <end position="283"/>
    </location>
</feature>
<dbReference type="OrthoDB" id="6366728at2759"/>
<proteinExistence type="inferred from homology"/>
<evidence type="ECO:0000256" key="3">
    <source>
        <dbReference type="ARBA" id="ARBA00022692"/>
    </source>
</evidence>
<dbReference type="Pfam" id="PF08395">
    <property type="entry name" value="7tm_7"/>
    <property type="match status" value="1"/>
</dbReference>
<dbReference type="InterPro" id="IPR013604">
    <property type="entry name" value="7TM_chemorcpt"/>
</dbReference>
<evidence type="ECO:0000256" key="1">
    <source>
        <dbReference type="ARBA" id="ARBA00004651"/>
    </source>
</evidence>
<dbReference type="AlphaFoldDB" id="A0A8J5R8V6"/>
<comment type="function">
    <text evidence="6">Gustatory receptor which mediates acceptance or avoidance behavior, depending on its substrates.</text>
</comment>
<feature type="transmembrane region" description="Helical" evidence="6">
    <location>
        <begin position="118"/>
        <end position="135"/>
    </location>
</feature>
<comment type="caution">
    <text evidence="6">Lacks conserved residue(s) required for the propagation of feature annotation.</text>
</comment>
<keyword evidence="5 6" id="KW-0472">Membrane</keyword>
<name>A0A8J5R8V6_9HYME</name>
<dbReference type="Proteomes" id="UP000729913">
    <property type="component" value="Unassembled WGS sequence"/>
</dbReference>
<reference evidence="7" key="1">
    <citation type="submission" date="2020-03" db="EMBL/GenBank/DDBJ databases">
        <authorList>
            <person name="Chebbi M.A."/>
            <person name="Drezen J.M."/>
        </authorList>
    </citation>
    <scope>NUCLEOTIDE SEQUENCE</scope>
    <source>
        <tissue evidence="7">Whole body</tissue>
    </source>
</reference>
<dbReference type="GO" id="GO:0007165">
    <property type="term" value="P:signal transduction"/>
    <property type="evidence" value="ECO:0007669"/>
    <property type="project" value="UniProtKB-KW"/>
</dbReference>
<comment type="subcellular location">
    <subcellularLocation>
        <location evidence="1 6">Cell membrane</location>
        <topology evidence="1 6">Multi-pass membrane protein</topology>
    </subcellularLocation>
</comment>
<evidence type="ECO:0000256" key="5">
    <source>
        <dbReference type="ARBA" id="ARBA00023136"/>
    </source>
</evidence>
<keyword evidence="6" id="KW-0807">Transducer</keyword>
<feature type="non-terminal residue" evidence="7">
    <location>
        <position position="384"/>
    </location>
</feature>
<keyword evidence="4 6" id="KW-1133">Transmembrane helix</keyword>
<accession>A0A8J5R8V6</accession>
<protein>
    <recommendedName>
        <fullName evidence="6">Gustatory receptor</fullName>
    </recommendedName>
</protein>